<dbReference type="CDD" id="cd11528">
    <property type="entry name" value="NTP-PPase_MazG_Nterm"/>
    <property type="match status" value="1"/>
</dbReference>
<gene>
    <name evidence="3" type="ORF">J2S76_000391</name>
</gene>
<dbReference type="GO" id="GO:0047693">
    <property type="term" value="F:ATP diphosphatase activity"/>
    <property type="evidence" value="ECO:0007669"/>
    <property type="project" value="UniProtKB-EC"/>
</dbReference>
<reference evidence="3 4" key="1">
    <citation type="submission" date="2023-07" db="EMBL/GenBank/DDBJ databases">
        <title>Genomic Encyclopedia of Type Strains, Phase IV (KMG-IV): sequencing the most valuable type-strain genomes for metagenomic binning, comparative biology and taxonomic classification.</title>
        <authorList>
            <person name="Goeker M."/>
        </authorList>
    </citation>
    <scope>NUCLEOTIDE SEQUENCE [LARGE SCALE GENOMIC DNA]</scope>
    <source>
        <strain evidence="3 4">DSM 1277</strain>
    </source>
</reference>
<proteinExistence type="predicted"/>
<evidence type="ECO:0000259" key="2">
    <source>
        <dbReference type="Pfam" id="PF03819"/>
    </source>
</evidence>
<dbReference type="EC" id="3.6.1.8" evidence="3"/>
<evidence type="ECO:0000256" key="1">
    <source>
        <dbReference type="SAM" id="MobiDB-lite"/>
    </source>
</evidence>
<keyword evidence="4" id="KW-1185">Reference proteome</keyword>
<dbReference type="Pfam" id="PF03819">
    <property type="entry name" value="MazG"/>
    <property type="match status" value="2"/>
</dbReference>
<dbReference type="InterPro" id="IPR048015">
    <property type="entry name" value="NTP-PPase_MazG-like_N"/>
</dbReference>
<keyword evidence="3" id="KW-0378">Hydrolase</keyword>
<name>A0ABU0DC55_9HYPH</name>
<dbReference type="PANTHER" id="PTHR30522">
    <property type="entry name" value="NUCLEOSIDE TRIPHOSPHATE PYROPHOSPHOHYDROLASE"/>
    <property type="match status" value="1"/>
</dbReference>
<evidence type="ECO:0000313" key="4">
    <source>
        <dbReference type="Proteomes" id="UP001238467"/>
    </source>
</evidence>
<comment type="caution">
    <text evidence="3">The sequence shown here is derived from an EMBL/GenBank/DDBJ whole genome shotgun (WGS) entry which is preliminary data.</text>
</comment>
<dbReference type="Proteomes" id="UP001238467">
    <property type="component" value="Unassembled WGS sequence"/>
</dbReference>
<dbReference type="NCBIfam" id="TIGR00444">
    <property type="entry name" value="mazG"/>
    <property type="match status" value="1"/>
</dbReference>
<protein>
    <submittedName>
        <fullName evidence="3">ATP diphosphatase</fullName>
        <ecNumber evidence="3">3.6.1.8</ecNumber>
    </submittedName>
</protein>
<dbReference type="InterPro" id="IPR048011">
    <property type="entry name" value="NTP-PPase_MazG-like_C"/>
</dbReference>
<dbReference type="NCBIfam" id="NF007113">
    <property type="entry name" value="PRK09562.1"/>
    <property type="match status" value="1"/>
</dbReference>
<dbReference type="InterPro" id="IPR004518">
    <property type="entry name" value="MazG-like_dom"/>
</dbReference>
<dbReference type="InterPro" id="IPR011551">
    <property type="entry name" value="NTP_PyrPHydrolase_MazG"/>
</dbReference>
<feature type="domain" description="NTP pyrophosphohydrolase MazG-like" evidence="2">
    <location>
        <begin position="30"/>
        <end position="103"/>
    </location>
</feature>
<feature type="region of interest" description="Disordered" evidence="1">
    <location>
        <begin position="125"/>
        <end position="148"/>
    </location>
</feature>
<organism evidence="3 4">
    <name type="scientific">Ancylobacter vacuolatus</name>
    <dbReference type="NCBI Taxonomy" id="223389"/>
    <lineage>
        <taxon>Bacteria</taxon>
        <taxon>Pseudomonadati</taxon>
        <taxon>Pseudomonadota</taxon>
        <taxon>Alphaproteobacteria</taxon>
        <taxon>Hyphomicrobiales</taxon>
        <taxon>Xanthobacteraceae</taxon>
        <taxon>Ancylobacter</taxon>
    </lineage>
</organism>
<dbReference type="CDD" id="cd11529">
    <property type="entry name" value="NTP-PPase_MazG_Cterm"/>
    <property type="match status" value="1"/>
</dbReference>
<accession>A0ABU0DC55</accession>
<dbReference type="Gene3D" id="1.10.287.1080">
    <property type="entry name" value="MazG-like"/>
    <property type="match status" value="2"/>
</dbReference>
<evidence type="ECO:0000313" key="3">
    <source>
        <dbReference type="EMBL" id="MDQ0345990.1"/>
    </source>
</evidence>
<dbReference type="PANTHER" id="PTHR30522:SF0">
    <property type="entry name" value="NUCLEOSIDE TRIPHOSPHATE PYROPHOSPHOHYDROLASE"/>
    <property type="match status" value="1"/>
</dbReference>
<feature type="domain" description="NTP pyrophosphohydrolase MazG-like" evidence="2">
    <location>
        <begin position="182"/>
        <end position="243"/>
    </location>
</feature>
<sequence length="277" mass="30528">MTPSRDIQRLLDIMEALRTPETGCPWDLAQDFDTIAPYTIEEAYEVADAIARGDLDDLCDELGDLLLQVVFHARLAQERGAFDFGAVVEAITAKMIRRHPHVFADAQGRDVAAVNVAWEQIKTQEKAQRAQRQQARGLPAQPDQGRTLDGVPAGAPALTRAVKLQDKAARVGFDWPDVRPVLAKIREEIDEVEAEIVAGDRKAAAEEVGDLLFALANLARHLDVDPEAALRGTNEKFVRRFAHIEDRLAQAGRTPDGASLIEMEALWQEAKTAAPKE</sequence>
<dbReference type="SUPFAM" id="SSF101386">
    <property type="entry name" value="all-alpha NTP pyrophosphatases"/>
    <property type="match status" value="2"/>
</dbReference>
<dbReference type="EMBL" id="JAUSUH010000001">
    <property type="protein sequence ID" value="MDQ0345990.1"/>
    <property type="molecule type" value="Genomic_DNA"/>
</dbReference>
<dbReference type="RefSeq" id="WP_307057015.1">
    <property type="nucleotide sequence ID" value="NZ_JAUSUH010000001.1"/>
</dbReference>